<name>A0A3M7QV32_BRAPC</name>
<dbReference type="InterPro" id="IPR003033">
    <property type="entry name" value="SCP2_sterol-bd_dom"/>
</dbReference>
<dbReference type="InterPro" id="IPR020904">
    <property type="entry name" value="Sc_DH/Rdtase_CS"/>
</dbReference>
<dbReference type="PROSITE" id="PS00061">
    <property type="entry name" value="ADH_SHORT"/>
    <property type="match status" value="1"/>
</dbReference>
<dbReference type="InterPro" id="IPR051687">
    <property type="entry name" value="Peroxisomal_Beta-Oxidation"/>
</dbReference>
<dbReference type="PRINTS" id="PR00080">
    <property type="entry name" value="SDRFAMILY"/>
</dbReference>
<dbReference type="GO" id="GO:0018812">
    <property type="term" value="F:3-hydroxyacyl-CoA dehydratase activity"/>
    <property type="evidence" value="ECO:0007669"/>
    <property type="project" value="UniProtKB-ARBA"/>
</dbReference>
<dbReference type="InterPro" id="IPR036291">
    <property type="entry name" value="NAD(P)-bd_dom_sf"/>
</dbReference>
<evidence type="ECO:0000256" key="2">
    <source>
        <dbReference type="ARBA" id="ARBA00005005"/>
    </source>
</evidence>
<dbReference type="Gene3D" id="3.40.50.720">
    <property type="entry name" value="NAD(P)-binding Rossmann-like Domain"/>
    <property type="match status" value="1"/>
</dbReference>
<dbReference type="SMART" id="SM00822">
    <property type="entry name" value="PKS_KR"/>
    <property type="match status" value="1"/>
</dbReference>
<sequence length="726" mass="79959">MSDQLRFDGKVVIITGAGGGLGKCYALTFAERGAKVVVNDLGGEMTGDGKGTKAADKVVEEIRAKNGIAVPNYDSVENGEKIVQTAVDNFGRVDIIINNAGILRDRSFLKTSDLDWDLIQRVHLRGSFILTRAAWPYMQKNKFGRVIMTSSGAGIYGNFGQANYSAAKLGLLGLSNTLSIEGQKYNIKCNTIAPVAKSRLTETVMPEDILNVLKPEFVSPLVLYLCHENTEETGSLFEVGGGWVGKLRWQKSSGAMVKKGDSMSPEDIRDNWSKITTFDSPIYHSTIGESTNFCINASETDSAESSSPDQTKFKYDFKDAILYALSLGVSSADDKNLKFLYENHEEFCVLPSYGVIPAFGILFNALSSLKLPHNLTIDPAKILHGEHYLELFRPLSTSGNLTIKPRLVDVLDKGSGALLIINIELLDEKNDLVALNQFVTFSVGSGNFGGKRDSNELVKVSAKKFDRKADKTIEEKTTVDQAVLYRLNGDLNPLHIDPSFSAILGFNKPILHGLCSFGFAVKHIIQTYCGNDVKLFKSVKVRFSKPVLPGQTIQTNMWLEKETSGYRVYFECRVLENQSVVITGAYADLHDVKLGEQKSAESKQQVDQSSEVQLSSENIFAEISKKMAQNPDISKGINAVYSFRVTKGNKSKIFLVDLKKNKLSNHSENENVKAECNITISDDDFVSLASGTANAQQMFMKGKLKVKGNIMLAQKLEKLFKNNAKL</sequence>
<dbReference type="AlphaFoldDB" id="A0A3M7QV32"/>
<evidence type="ECO:0000313" key="11">
    <source>
        <dbReference type="EMBL" id="RNA15277.1"/>
    </source>
</evidence>
<dbReference type="UniPathway" id="UPA00659"/>
<dbReference type="EMBL" id="REGN01004995">
    <property type="protein sequence ID" value="RNA15277.1"/>
    <property type="molecule type" value="Genomic_DNA"/>
</dbReference>
<dbReference type="FunFam" id="3.40.50.720:FF:000185">
    <property type="entry name" value="peroxisomal multifunctional enzyme type 2"/>
    <property type="match status" value="1"/>
</dbReference>
<dbReference type="PANTHER" id="PTHR45024">
    <property type="entry name" value="DEHYDROGENASES, SHORT CHAIN"/>
    <property type="match status" value="1"/>
</dbReference>
<protein>
    <recommendedName>
        <fullName evidence="9">Peroxisomal multifunctional enzyme type 2</fullName>
    </recommendedName>
</protein>
<dbReference type="CDD" id="cd05353">
    <property type="entry name" value="hydroxyacyl-CoA-like_DH_SDR_c-like"/>
    <property type="match status" value="1"/>
</dbReference>
<evidence type="ECO:0000259" key="10">
    <source>
        <dbReference type="SMART" id="SM00822"/>
    </source>
</evidence>
<dbReference type="PANTHER" id="PTHR45024:SF2">
    <property type="entry name" value="SCP2 DOMAIN-CONTAINING PROTEIN"/>
    <property type="match status" value="1"/>
</dbReference>
<keyword evidence="4" id="KW-0276">Fatty acid metabolism</keyword>
<dbReference type="InterPro" id="IPR029069">
    <property type="entry name" value="HotDog_dom_sf"/>
</dbReference>
<evidence type="ECO:0000313" key="12">
    <source>
        <dbReference type="Proteomes" id="UP000276133"/>
    </source>
</evidence>
<comment type="caution">
    <text evidence="11">The sequence shown here is derived from an EMBL/GenBank/DDBJ whole genome shotgun (WGS) entry which is preliminary data.</text>
</comment>
<comment type="pathway">
    <text evidence="2">Lipid metabolism; fatty acid beta-oxidation.</text>
</comment>
<evidence type="ECO:0000256" key="1">
    <source>
        <dbReference type="ARBA" id="ARBA00004275"/>
    </source>
</evidence>
<dbReference type="SUPFAM" id="SSF55718">
    <property type="entry name" value="SCP-like"/>
    <property type="match status" value="1"/>
</dbReference>
<proteinExistence type="inferred from homology"/>
<dbReference type="Gene3D" id="1.10.287.4290">
    <property type="match status" value="1"/>
</dbReference>
<accession>A0A3M7QV32</accession>
<dbReference type="STRING" id="10195.A0A3M7QV32"/>
<dbReference type="GO" id="GO:0005777">
    <property type="term" value="C:peroxisome"/>
    <property type="evidence" value="ECO:0007669"/>
    <property type="project" value="UniProtKB-SubCell"/>
</dbReference>
<dbReference type="InterPro" id="IPR057326">
    <property type="entry name" value="KR_dom"/>
</dbReference>
<dbReference type="Pfam" id="PF00106">
    <property type="entry name" value="adh_short"/>
    <property type="match status" value="1"/>
</dbReference>
<dbReference type="Gene3D" id="3.10.129.10">
    <property type="entry name" value="Hotdog Thioesterase"/>
    <property type="match status" value="1"/>
</dbReference>
<comment type="similarity">
    <text evidence="3">Belongs to the short-chain dehydrogenases/reductases (SDR) family.</text>
</comment>
<evidence type="ECO:0000256" key="4">
    <source>
        <dbReference type="ARBA" id="ARBA00022832"/>
    </source>
</evidence>
<dbReference type="InterPro" id="IPR054357">
    <property type="entry name" value="MFE-2_N"/>
</dbReference>
<dbReference type="InterPro" id="IPR002347">
    <property type="entry name" value="SDR_fam"/>
</dbReference>
<dbReference type="SUPFAM" id="SSF51735">
    <property type="entry name" value="NAD(P)-binding Rossmann-fold domains"/>
    <property type="match status" value="1"/>
</dbReference>
<feature type="domain" description="Ketoreductase" evidence="10">
    <location>
        <begin position="10"/>
        <end position="184"/>
    </location>
</feature>
<dbReference type="Pfam" id="PF01575">
    <property type="entry name" value="MaoC_dehydratas"/>
    <property type="match status" value="1"/>
</dbReference>
<comment type="subcellular location">
    <subcellularLocation>
        <location evidence="1">Peroxisome</location>
    </subcellularLocation>
</comment>
<dbReference type="Pfam" id="PF02036">
    <property type="entry name" value="SCP2"/>
    <property type="match status" value="1"/>
</dbReference>
<dbReference type="OrthoDB" id="3592703at2759"/>
<dbReference type="Pfam" id="PF22622">
    <property type="entry name" value="MFE-2_hydrat-2_N"/>
    <property type="match status" value="1"/>
</dbReference>
<dbReference type="GO" id="GO:0006635">
    <property type="term" value="P:fatty acid beta-oxidation"/>
    <property type="evidence" value="ECO:0007669"/>
    <property type="project" value="UniProtKB-UniPathway"/>
</dbReference>
<keyword evidence="7" id="KW-0576">Peroxisome</keyword>
<reference evidence="11 12" key="1">
    <citation type="journal article" date="2018" name="Sci. Rep.">
        <title>Genomic signatures of local adaptation to the degree of environmental predictability in rotifers.</title>
        <authorList>
            <person name="Franch-Gras L."/>
            <person name="Hahn C."/>
            <person name="Garcia-Roger E.M."/>
            <person name="Carmona M.J."/>
            <person name="Serra M."/>
            <person name="Gomez A."/>
        </authorList>
    </citation>
    <scope>NUCLEOTIDE SEQUENCE [LARGE SCALE GENOMIC DNA]</scope>
    <source>
        <strain evidence="11">HYR1</strain>
    </source>
</reference>
<evidence type="ECO:0000256" key="6">
    <source>
        <dbReference type="ARBA" id="ARBA00023098"/>
    </source>
</evidence>
<dbReference type="CDD" id="cd03448">
    <property type="entry name" value="HDE_HSD"/>
    <property type="match status" value="1"/>
</dbReference>
<evidence type="ECO:0000256" key="9">
    <source>
        <dbReference type="ARBA" id="ARBA00073497"/>
    </source>
</evidence>
<evidence type="ECO:0000256" key="8">
    <source>
        <dbReference type="ARBA" id="ARBA00023239"/>
    </source>
</evidence>
<dbReference type="InterPro" id="IPR002539">
    <property type="entry name" value="MaoC-like_dom"/>
</dbReference>
<evidence type="ECO:0000256" key="7">
    <source>
        <dbReference type="ARBA" id="ARBA00023140"/>
    </source>
</evidence>
<dbReference type="PRINTS" id="PR00081">
    <property type="entry name" value="GDHRDH"/>
</dbReference>
<dbReference type="GO" id="GO:0016491">
    <property type="term" value="F:oxidoreductase activity"/>
    <property type="evidence" value="ECO:0007669"/>
    <property type="project" value="UniProtKB-KW"/>
</dbReference>
<dbReference type="InterPro" id="IPR036527">
    <property type="entry name" value="SCP2_sterol-bd_dom_sf"/>
</dbReference>
<keyword evidence="5" id="KW-0560">Oxidoreductase</keyword>
<evidence type="ECO:0000256" key="5">
    <source>
        <dbReference type="ARBA" id="ARBA00023002"/>
    </source>
</evidence>
<keyword evidence="6" id="KW-0443">Lipid metabolism</keyword>
<keyword evidence="12" id="KW-1185">Reference proteome</keyword>
<dbReference type="Gene3D" id="3.30.1050.10">
    <property type="entry name" value="SCP2 sterol-binding domain"/>
    <property type="match status" value="1"/>
</dbReference>
<evidence type="ECO:0000256" key="3">
    <source>
        <dbReference type="ARBA" id="ARBA00006484"/>
    </source>
</evidence>
<dbReference type="SUPFAM" id="SSF54637">
    <property type="entry name" value="Thioesterase/thiol ester dehydrase-isomerase"/>
    <property type="match status" value="2"/>
</dbReference>
<keyword evidence="8" id="KW-0456">Lyase</keyword>
<gene>
    <name evidence="11" type="ORF">BpHYR1_006997</name>
</gene>
<organism evidence="11 12">
    <name type="scientific">Brachionus plicatilis</name>
    <name type="common">Marine rotifer</name>
    <name type="synonym">Brachionus muelleri</name>
    <dbReference type="NCBI Taxonomy" id="10195"/>
    <lineage>
        <taxon>Eukaryota</taxon>
        <taxon>Metazoa</taxon>
        <taxon>Spiralia</taxon>
        <taxon>Gnathifera</taxon>
        <taxon>Rotifera</taxon>
        <taxon>Eurotatoria</taxon>
        <taxon>Monogononta</taxon>
        <taxon>Pseudotrocha</taxon>
        <taxon>Ploima</taxon>
        <taxon>Brachionidae</taxon>
        <taxon>Brachionus</taxon>
    </lineage>
</organism>
<dbReference type="Proteomes" id="UP000276133">
    <property type="component" value="Unassembled WGS sequence"/>
</dbReference>